<feature type="region of interest" description="Disordered" evidence="1">
    <location>
        <begin position="1"/>
        <end position="23"/>
    </location>
</feature>
<accession>A0A2X0NHN1</accession>
<evidence type="ECO:0000313" key="2">
    <source>
        <dbReference type="EMBL" id="SCZ93548.1"/>
    </source>
</evidence>
<keyword evidence="3" id="KW-1185">Reference proteome</keyword>
<dbReference type="AlphaFoldDB" id="A0A2X0NHN1"/>
<name>A0A2X0NHN1_9BASI</name>
<sequence>MKSSDPTRGEAGVGISNTEQGRSAAHSRVLKALLHSIGPSRFEDMVGTTRSFRWTGGDQMARALTQTRFQKNVYTEDGRIQWFELQQDEGQHWWCRSC</sequence>
<dbReference type="EMBL" id="FMWP01000048">
    <property type="protein sequence ID" value="SCZ93548.1"/>
    <property type="molecule type" value="Genomic_DNA"/>
</dbReference>
<evidence type="ECO:0000313" key="3">
    <source>
        <dbReference type="Proteomes" id="UP000249723"/>
    </source>
</evidence>
<organism evidence="2 3">
    <name type="scientific">Microbotryum saponariae</name>
    <dbReference type="NCBI Taxonomy" id="289078"/>
    <lineage>
        <taxon>Eukaryota</taxon>
        <taxon>Fungi</taxon>
        <taxon>Dikarya</taxon>
        <taxon>Basidiomycota</taxon>
        <taxon>Pucciniomycotina</taxon>
        <taxon>Microbotryomycetes</taxon>
        <taxon>Microbotryales</taxon>
        <taxon>Microbotryaceae</taxon>
        <taxon>Microbotryum</taxon>
    </lineage>
</organism>
<gene>
    <name evidence="2" type="ORF">BZ3500_MVSOF-1268-A1-R1_CHR6-3G08731</name>
</gene>
<dbReference type="Proteomes" id="UP000249723">
    <property type="component" value="Unassembled WGS sequence"/>
</dbReference>
<reference evidence="3" key="1">
    <citation type="submission" date="2016-10" db="EMBL/GenBank/DDBJ databases">
        <authorList>
            <person name="Jeantristanb JTB J.-T."/>
            <person name="Ricardo R."/>
        </authorList>
    </citation>
    <scope>NUCLEOTIDE SEQUENCE [LARGE SCALE GENOMIC DNA]</scope>
</reference>
<evidence type="ECO:0000256" key="1">
    <source>
        <dbReference type="SAM" id="MobiDB-lite"/>
    </source>
</evidence>
<proteinExistence type="predicted"/>
<protein>
    <submittedName>
        <fullName evidence="2">BZ3500_MvSof-1268-A1-R1_Chr6-3g08731 protein</fullName>
    </submittedName>
</protein>